<protein>
    <recommendedName>
        <fullName evidence="1">Retrovirus-related Pol polyprotein from transposon TNT 1-94-like beta-barrel domain-containing protein</fullName>
    </recommendedName>
</protein>
<comment type="caution">
    <text evidence="2">The sequence shown here is derived from an EMBL/GenBank/DDBJ whole genome shotgun (WGS) entry which is preliminary data.</text>
</comment>
<sequence>MQRNQQQASLAEGSLAFLAATVGLSLVKNDVFEQCNSCDVNEIEWIIDSGCTEHIIQDCYEKHMTHVQTLDNVVKTHIANGDFLIASKRGTIQMKSEGNNITLEALIVKNVKFNLLSVKKIV</sequence>
<evidence type="ECO:0000313" key="3">
    <source>
        <dbReference type="Proteomes" id="UP001458880"/>
    </source>
</evidence>
<proteinExistence type="predicted"/>
<gene>
    <name evidence="2" type="ORF">QE152_g18972</name>
</gene>
<reference evidence="2 3" key="1">
    <citation type="journal article" date="2024" name="BMC Genomics">
        <title>De novo assembly and annotation of Popillia japonica's genome with initial clues to its potential as an invasive pest.</title>
        <authorList>
            <person name="Cucini C."/>
            <person name="Boschi S."/>
            <person name="Funari R."/>
            <person name="Cardaioli E."/>
            <person name="Iannotti N."/>
            <person name="Marturano G."/>
            <person name="Paoli F."/>
            <person name="Bruttini M."/>
            <person name="Carapelli A."/>
            <person name="Frati F."/>
            <person name="Nardi F."/>
        </authorList>
    </citation>
    <scope>NUCLEOTIDE SEQUENCE [LARGE SCALE GENOMIC DNA]</scope>
    <source>
        <strain evidence="2">DMR45628</strain>
    </source>
</reference>
<accession>A0AAW1L4W4</accession>
<dbReference type="Proteomes" id="UP001458880">
    <property type="component" value="Unassembled WGS sequence"/>
</dbReference>
<dbReference type="EMBL" id="JASPKY010000175">
    <property type="protein sequence ID" value="KAK9727829.1"/>
    <property type="molecule type" value="Genomic_DNA"/>
</dbReference>
<organism evidence="2 3">
    <name type="scientific">Popillia japonica</name>
    <name type="common">Japanese beetle</name>
    <dbReference type="NCBI Taxonomy" id="7064"/>
    <lineage>
        <taxon>Eukaryota</taxon>
        <taxon>Metazoa</taxon>
        <taxon>Ecdysozoa</taxon>
        <taxon>Arthropoda</taxon>
        <taxon>Hexapoda</taxon>
        <taxon>Insecta</taxon>
        <taxon>Pterygota</taxon>
        <taxon>Neoptera</taxon>
        <taxon>Endopterygota</taxon>
        <taxon>Coleoptera</taxon>
        <taxon>Polyphaga</taxon>
        <taxon>Scarabaeiformia</taxon>
        <taxon>Scarabaeidae</taxon>
        <taxon>Rutelinae</taxon>
        <taxon>Popillia</taxon>
    </lineage>
</organism>
<evidence type="ECO:0000313" key="2">
    <source>
        <dbReference type="EMBL" id="KAK9727829.1"/>
    </source>
</evidence>
<keyword evidence="3" id="KW-1185">Reference proteome</keyword>
<name>A0AAW1L4W4_POPJA</name>
<dbReference type="Pfam" id="PF22936">
    <property type="entry name" value="Pol_BBD"/>
    <property type="match status" value="1"/>
</dbReference>
<feature type="domain" description="Retrovirus-related Pol polyprotein from transposon TNT 1-94-like beta-barrel" evidence="1">
    <location>
        <begin position="45"/>
        <end position="121"/>
    </location>
</feature>
<evidence type="ECO:0000259" key="1">
    <source>
        <dbReference type="Pfam" id="PF22936"/>
    </source>
</evidence>
<dbReference type="AlphaFoldDB" id="A0AAW1L4W4"/>
<dbReference type="InterPro" id="IPR054722">
    <property type="entry name" value="PolX-like_BBD"/>
</dbReference>